<proteinExistence type="inferred from homology"/>
<comment type="subunit">
    <text evidence="9">Component of the Mediator complex.</text>
</comment>
<comment type="function">
    <text evidence="9">Component of the Mediator complex, a coactivator involved in the regulated transcription of nearly all RNA polymerase II-dependent genes. Mediator functions as a bridge to convey information from gene-specific regulatory proteins to the basal RNA polymerase II transcription machinery. Mediator is recruited to promoters by direct interactions with regulatory proteins and serves as a scaffold for the assembly of a functional pre-initiation complex with RNA polymerase II and the general transcription factors.</text>
</comment>
<dbReference type="PANTHER" id="PTHR22890">
    <property type="entry name" value="MEDIATOR OF RNA POLYMERASE II TRANSCRIPTION SUBUNIT 11"/>
    <property type="match status" value="1"/>
</dbReference>
<dbReference type="GO" id="GO:0003712">
    <property type="term" value="F:transcription coregulator activity"/>
    <property type="evidence" value="ECO:0007669"/>
    <property type="project" value="InterPro"/>
</dbReference>
<comment type="subcellular location">
    <subcellularLocation>
        <location evidence="1 9">Nucleus</location>
    </subcellularLocation>
</comment>
<dbReference type="Gene3D" id="1.10.287.3490">
    <property type="match status" value="1"/>
</dbReference>
<comment type="similarity">
    <text evidence="2 9">Belongs to the Mediator complex subunit 11 family.</text>
</comment>
<keyword evidence="6 9" id="KW-0804">Transcription</keyword>
<dbReference type="OrthoDB" id="5418434at2759"/>
<evidence type="ECO:0000256" key="3">
    <source>
        <dbReference type="ARBA" id="ARBA00019621"/>
    </source>
</evidence>
<evidence type="ECO:0000256" key="8">
    <source>
        <dbReference type="ARBA" id="ARBA00032011"/>
    </source>
</evidence>
<keyword evidence="5 9" id="KW-0010">Activator</keyword>
<gene>
    <name evidence="9" type="primary">MED11</name>
    <name evidence="10" type="ORF">pdam_00003024</name>
</gene>
<evidence type="ECO:0000256" key="1">
    <source>
        <dbReference type="ARBA" id="ARBA00004123"/>
    </source>
</evidence>
<protein>
    <recommendedName>
        <fullName evidence="3 9">Mediator of RNA polymerase II transcription subunit 11</fullName>
    </recommendedName>
    <alternativeName>
        <fullName evidence="8 9">Mediator complex subunit 11</fullName>
    </alternativeName>
</protein>
<keyword evidence="4 9" id="KW-0805">Transcription regulation</keyword>
<evidence type="ECO:0000256" key="5">
    <source>
        <dbReference type="ARBA" id="ARBA00023159"/>
    </source>
</evidence>
<evidence type="ECO:0000256" key="6">
    <source>
        <dbReference type="ARBA" id="ARBA00023163"/>
    </source>
</evidence>
<evidence type="ECO:0000256" key="4">
    <source>
        <dbReference type="ARBA" id="ARBA00023015"/>
    </source>
</evidence>
<dbReference type="Pfam" id="PF10280">
    <property type="entry name" value="Med11"/>
    <property type="match status" value="1"/>
</dbReference>
<evidence type="ECO:0000313" key="10">
    <source>
        <dbReference type="EMBL" id="RMX49672.1"/>
    </source>
</evidence>
<keyword evidence="7 9" id="KW-0539">Nucleus</keyword>
<organism evidence="10 11">
    <name type="scientific">Pocillopora damicornis</name>
    <name type="common">Cauliflower coral</name>
    <name type="synonym">Millepora damicornis</name>
    <dbReference type="NCBI Taxonomy" id="46731"/>
    <lineage>
        <taxon>Eukaryota</taxon>
        <taxon>Metazoa</taxon>
        <taxon>Cnidaria</taxon>
        <taxon>Anthozoa</taxon>
        <taxon>Hexacorallia</taxon>
        <taxon>Scleractinia</taxon>
        <taxon>Astrocoeniina</taxon>
        <taxon>Pocilloporidae</taxon>
        <taxon>Pocillopora</taxon>
    </lineage>
</organism>
<dbReference type="Proteomes" id="UP000275408">
    <property type="component" value="Unassembled WGS sequence"/>
</dbReference>
<dbReference type="GO" id="GO:0006357">
    <property type="term" value="P:regulation of transcription by RNA polymerase II"/>
    <property type="evidence" value="ECO:0007669"/>
    <property type="project" value="InterPro"/>
</dbReference>
<dbReference type="GO" id="GO:0016592">
    <property type="term" value="C:mediator complex"/>
    <property type="evidence" value="ECO:0007669"/>
    <property type="project" value="InterPro"/>
</dbReference>
<dbReference type="EMBL" id="RCHS01002083">
    <property type="protein sequence ID" value="RMX49672.1"/>
    <property type="molecule type" value="Genomic_DNA"/>
</dbReference>
<evidence type="ECO:0000256" key="2">
    <source>
        <dbReference type="ARBA" id="ARBA00008186"/>
    </source>
</evidence>
<dbReference type="STRING" id="46731.A0A3M6U7K0"/>
<dbReference type="AlphaFoldDB" id="A0A3M6U7K0"/>
<reference evidence="10 11" key="1">
    <citation type="journal article" date="2018" name="Sci. Rep.">
        <title>Comparative analysis of the Pocillopora damicornis genome highlights role of immune system in coral evolution.</title>
        <authorList>
            <person name="Cunning R."/>
            <person name="Bay R.A."/>
            <person name="Gillette P."/>
            <person name="Baker A.C."/>
            <person name="Traylor-Knowles N."/>
        </authorList>
    </citation>
    <scope>NUCLEOTIDE SEQUENCE [LARGE SCALE GENOMIC DNA]</scope>
    <source>
        <strain evidence="10">RSMAS</strain>
        <tissue evidence="10">Whole animal</tissue>
    </source>
</reference>
<evidence type="ECO:0000256" key="9">
    <source>
        <dbReference type="RuleBase" id="RU364147"/>
    </source>
</evidence>
<sequence length="167" mass="18552">MSLFGFPQHIRNPVLLTLKHVTIQLAVGSKTSTKRQDTPPLLLTSQFSNLVMSQSGDRLKQLEEIEKDVVKVIRSAGETLEELSKDAPSEDRINSTATKFLKSLEGVEKGLTEQIGYLTQVATGQPHEGSTYGAEKDFELLRCRTKAIKDQLVEIQRQGTLQVSDIN</sequence>
<dbReference type="FunFam" id="1.10.287.3490:FF:000001">
    <property type="entry name" value="Mediator of RNA polymerase II transcription subunit 11"/>
    <property type="match status" value="1"/>
</dbReference>
<keyword evidence="11" id="KW-1185">Reference proteome</keyword>
<comment type="caution">
    <text evidence="10">The sequence shown here is derived from an EMBL/GenBank/DDBJ whole genome shotgun (WGS) entry which is preliminary data.</text>
</comment>
<evidence type="ECO:0000256" key="7">
    <source>
        <dbReference type="ARBA" id="ARBA00023242"/>
    </source>
</evidence>
<evidence type="ECO:0000313" key="11">
    <source>
        <dbReference type="Proteomes" id="UP000275408"/>
    </source>
</evidence>
<name>A0A3M6U7K0_POCDA</name>
<accession>A0A3M6U7K0</accession>
<dbReference type="InterPro" id="IPR019404">
    <property type="entry name" value="Mediator_Med11"/>
</dbReference>